<dbReference type="Gene3D" id="1.10.10.10">
    <property type="entry name" value="Winged helix-like DNA-binding domain superfamily/Winged helix DNA-binding domain"/>
    <property type="match status" value="1"/>
</dbReference>
<dbReference type="InterPro" id="IPR000792">
    <property type="entry name" value="Tscrpt_reg_LuxR_C"/>
</dbReference>
<evidence type="ECO:0000256" key="1">
    <source>
        <dbReference type="SAM" id="MobiDB-lite"/>
    </source>
</evidence>
<dbReference type="RefSeq" id="WP_114055390.1">
    <property type="nucleotide sequence ID" value="NZ_CP030862.1"/>
</dbReference>
<dbReference type="OrthoDB" id="4335782at2"/>
<feature type="region of interest" description="Disordered" evidence="1">
    <location>
        <begin position="1"/>
        <end position="30"/>
    </location>
</feature>
<dbReference type="GO" id="GO:0003677">
    <property type="term" value="F:DNA binding"/>
    <property type="evidence" value="ECO:0007669"/>
    <property type="project" value="InterPro"/>
</dbReference>
<protein>
    <submittedName>
        <fullName evidence="3">Helix-turn-helix transcriptional regulator</fullName>
    </submittedName>
</protein>
<sequence length="921" mass="96382">MSPSAPPDPTRPDAPPVPEPNRAAGPLTHHSREQDTLGVLLDGLAAGRSAVVTVTGRPGYGQNALARRTARIGRYRGLRVLSARAVPSESGLRHGVAAQLLTSLGAAPGRLAPVLRAARQHPLLLVLEDAQWADPESLHWLHALVRRSATAPLVVLASGTDAGALGPDWRCLAASAPEPERAHQLLLGPPSHADTALTVRTVCGAEGEPEFTAAARRISAATPAVLHAALRQFSRRGHLPVTERIPELEAVGRAALDDHIGRVLRGLPDETVAVLRALAVGGEVLGFHAVCALAGLGHLREARLRAVLDATGFVHTTGTGTGAGMRIRAEAGLRILAGMEPADRADLHAAAARLAHHGGAADQEVAGLLLHARPAGSPWAVPVLRRGCAAAQRAGDHTRAAAFLARALREPLDEQSHAGLTLDLAAAELVTAPEAGIRRLGGLTRTRDAARSALRVRALDLGLAAGDTDGMRRAAAEARPAAAAEEQEALVALYWSADPADREHAERVVPAMPALPARPTSALQAGPRAWQLALAGDGLTAARELARAALARPARDAPVLPRLAACKALCLTGDHDEADAGLTALLTGMRADGRQVAAPHVLAARAELNLRRGLLAAAEHDIGAAERALPRPSRHPAATAQLRAVRIVVDLERGDTVRAGTLAAEPVPDAARPSPYWPHLLFAQALVAAAGRDTAEAVHLLRECGRLLLHRAHLNPALLPWRSVAARLLRAAGQEAEAHLLGSEELRLARKWGAVGPVGWAELNAGPAAAHEDPARARYAADLLRRGPAGPGYQRALADLAAAELATAGNRQAAAAAVAELKVLTATHPAGPMARCARRLAAELAPGRSPGPDRPPSWAELTPPEARTATLAAHGHSNTQISGMLSLSRRAVELRLSRVYRKLRIGSREELRALVRDMEGN</sequence>
<organism evidence="3 4">
    <name type="scientific">Streptomyces globosus</name>
    <dbReference type="NCBI Taxonomy" id="68209"/>
    <lineage>
        <taxon>Bacteria</taxon>
        <taxon>Bacillati</taxon>
        <taxon>Actinomycetota</taxon>
        <taxon>Actinomycetes</taxon>
        <taxon>Kitasatosporales</taxon>
        <taxon>Streptomycetaceae</taxon>
        <taxon>Streptomyces</taxon>
    </lineage>
</organism>
<dbReference type="KEGG" id="sgz:C0216_12730"/>
<name>A0A344TZY7_9ACTN</name>
<dbReference type="AlphaFoldDB" id="A0A344TZY7"/>
<accession>A0A344TZY7</accession>
<reference evidence="3 4" key="1">
    <citation type="submission" date="2018-01" db="EMBL/GenBank/DDBJ databases">
        <title>Draft genome Sequence of streptomyces globosus LZH-48.</title>
        <authorList>
            <person name="Ran K."/>
            <person name="Li Z."/>
            <person name="Wei S."/>
            <person name="Dong R."/>
        </authorList>
    </citation>
    <scope>NUCLEOTIDE SEQUENCE [LARGE SCALE GENOMIC DNA]</scope>
    <source>
        <strain evidence="3 4">LZH-48</strain>
    </source>
</reference>
<dbReference type="SUPFAM" id="SSF46894">
    <property type="entry name" value="C-terminal effector domain of the bipartite response regulators"/>
    <property type="match status" value="1"/>
</dbReference>
<evidence type="ECO:0000313" key="3">
    <source>
        <dbReference type="EMBL" id="AXE24208.1"/>
    </source>
</evidence>
<gene>
    <name evidence="3" type="ORF">C0216_12730</name>
</gene>
<dbReference type="InterPro" id="IPR016032">
    <property type="entry name" value="Sig_transdc_resp-reg_C-effctor"/>
</dbReference>
<dbReference type="SMART" id="SM00421">
    <property type="entry name" value="HTH_LUXR"/>
    <property type="match status" value="1"/>
</dbReference>
<evidence type="ECO:0000259" key="2">
    <source>
        <dbReference type="SMART" id="SM00421"/>
    </source>
</evidence>
<keyword evidence="4" id="KW-1185">Reference proteome</keyword>
<dbReference type="SUPFAM" id="SSF52540">
    <property type="entry name" value="P-loop containing nucleoside triphosphate hydrolases"/>
    <property type="match status" value="1"/>
</dbReference>
<feature type="domain" description="HTH luxR-type" evidence="2">
    <location>
        <begin position="858"/>
        <end position="915"/>
    </location>
</feature>
<proteinExistence type="predicted"/>
<dbReference type="GO" id="GO:0006355">
    <property type="term" value="P:regulation of DNA-templated transcription"/>
    <property type="evidence" value="ECO:0007669"/>
    <property type="project" value="InterPro"/>
</dbReference>
<dbReference type="EMBL" id="CP030862">
    <property type="protein sequence ID" value="AXE24208.1"/>
    <property type="molecule type" value="Genomic_DNA"/>
</dbReference>
<dbReference type="InterPro" id="IPR027417">
    <property type="entry name" value="P-loop_NTPase"/>
</dbReference>
<dbReference type="Pfam" id="PF00196">
    <property type="entry name" value="GerE"/>
    <property type="match status" value="1"/>
</dbReference>
<evidence type="ECO:0000313" key="4">
    <source>
        <dbReference type="Proteomes" id="UP000252004"/>
    </source>
</evidence>
<dbReference type="Proteomes" id="UP000252004">
    <property type="component" value="Chromosome"/>
</dbReference>
<dbReference type="InterPro" id="IPR036388">
    <property type="entry name" value="WH-like_DNA-bd_sf"/>
</dbReference>
<feature type="compositionally biased region" description="Pro residues" evidence="1">
    <location>
        <begin position="1"/>
        <end position="19"/>
    </location>
</feature>